<name>M1BEW6_SOLTU</name>
<evidence type="ECO:0000313" key="2">
    <source>
        <dbReference type="EnsemblPlants" id="PGSC0003DMT400043583"/>
    </source>
</evidence>
<accession>M1BEW6</accession>
<protein>
    <recommendedName>
        <fullName evidence="1">RNase H type-1 domain-containing protein</fullName>
    </recommendedName>
</protein>
<reference evidence="3" key="1">
    <citation type="journal article" date="2011" name="Nature">
        <title>Genome sequence and analysis of the tuber crop potato.</title>
        <authorList>
            <consortium name="The Potato Genome Sequencing Consortium"/>
        </authorList>
    </citation>
    <scope>NUCLEOTIDE SEQUENCE [LARGE SCALE GENOMIC DNA]</scope>
    <source>
        <strain evidence="3">cv. DM1-3 516 R44</strain>
    </source>
</reference>
<organism evidence="2 3">
    <name type="scientific">Solanum tuberosum</name>
    <name type="common">Potato</name>
    <dbReference type="NCBI Taxonomy" id="4113"/>
    <lineage>
        <taxon>Eukaryota</taxon>
        <taxon>Viridiplantae</taxon>
        <taxon>Streptophyta</taxon>
        <taxon>Embryophyta</taxon>
        <taxon>Tracheophyta</taxon>
        <taxon>Spermatophyta</taxon>
        <taxon>Magnoliopsida</taxon>
        <taxon>eudicotyledons</taxon>
        <taxon>Gunneridae</taxon>
        <taxon>Pentapetalae</taxon>
        <taxon>asterids</taxon>
        <taxon>lamiids</taxon>
        <taxon>Solanales</taxon>
        <taxon>Solanaceae</taxon>
        <taxon>Solanoideae</taxon>
        <taxon>Solaneae</taxon>
        <taxon>Solanum</taxon>
    </lineage>
</organism>
<dbReference type="InterPro" id="IPR002156">
    <property type="entry name" value="RNaseH_domain"/>
</dbReference>
<dbReference type="GO" id="GO:0004523">
    <property type="term" value="F:RNA-DNA hybrid ribonuclease activity"/>
    <property type="evidence" value="ECO:0007669"/>
    <property type="project" value="InterPro"/>
</dbReference>
<dbReference type="EnsemblPlants" id="PGSC0003DMT400043583">
    <property type="protein sequence ID" value="PGSC0003DMT400043583"/>
    <property type="gene ID" value="PGSC0003DMG400016924"/>
</dbReference>
<keyword evidence="3" id="KW-1185">Reference proteome</keyword>
<dbReference type="AlphaFoldDB" id="M1BEW6"/>
<feature type="domain" description="RNase H type-1" evidence="1">
    <location>
        <begin position="7"/>
        <end position="72"/>
    </location>
</feature>
<reference evidence="2" key="2">
    <citation type="submission" date="2015-06" db="UniProtKB">
        <authorList>
            <consortium name="EnsemblPlants"/>
        </authorList>
    </citation>
    <scope>IDENTIFICATION</scope>
    <source>
        <strain evidence="2">DM1-3 516 R44</strain>
    </source>
</reference>
<dbReference type="Pfam" id="PF13456">
    <property type="entry name" value="RVT_3"/>
    <property type="match status" value="1"/>
</dbReference>
<dbReference type="Gramene" id="PGSC0003DMT400043583">
    <property type="protein sequence ID" value="PGSC0003DMT400043583"/>
    <property type="gene ID" value="PGSC0003DMG400016924"/>
</dbReference>
<dbReference type="Proteomes" id="UP000011115">
    <property type="component" value="Unassembled WGS sequence"/>
</dbReference>
<sequence length="79" mass="8917">MGDINVQDDVTAELEALTHELNRCKKGEPHVEQLIVESDNVMLVQYVNGRPEPNEITMQRLKKISNLLKCITCAVLSCH</sequence>
<dbReference type="GO" id="GO:0003676">
    <property type="term" value="F:nucleic acid binding"/>
    <property type="evidence" value="ECO:0007669"/>
    <property type="project" value="InterPro"/>
</dbReference>
<evidence type="ECO:0000259" key="1">
    <source>
        <dbReference type="Pfam" id="PF13456"/>
    </source>
</evidence>
<proteinExistence type="predicted"/>
<dbReference type="InParanoid" id="M1BEW6"/>
<evidence type="ECO:0000313" key="3">
    <source>
        <dbReference type="Proteomes" id="UP000011115"/>
    </source>
</evidence>
<dbReference type="PaxDb" id="4113-PGSC0003DMT400043583"/>
<dbReference type="HOGENOM" id="CLU_2610687_0_0_1"/>